<proteinExistence type="predicted"/>
<feature type="non-terminal residue" evidence="2">
    <location>
        <position position="151"/>
    </location>
</feature>
<sequence>MAVCRCTAAIESGSNRRHPGCFRLSWWSNEKHGKRDFTKFHFFSDGLTKVEEAQRRADEQDYVNEKQLVLNIQKNRIRDIVHAAFEPLHAMLPNPIQTEVAKKIRNYYHPESFKGFMTGFRQKQLSSQNNSAEIAESGKTQQSAYNKMGSS</sequence>
<dbReference type="EMBL" id="JADAQX010000756">
    <property type="protein sequence ID" value="KAF8819440.1"/>
    <property type="molecule type" value="Genomic_DNA"/>
</dbReference>
<accession>A0ABQ7J608</accession>
<feature type="region of interest" description="Disordered" evidence="1">
    <location>
        <begin position="127"/>
        <end position="151"/>
    </location>
</feature>
<comment type="caution">
    <text evidence="2">The sequence shown here is derived from an EMBL/GenBank/DDBJ whole genome shotgun (WGS) entry which is preliminary data.</text>
</comment>
<keyword evidence="3" id="KW-1185">Reference proteome</keyword>
<name>A0ABQ7J608_9APIC</name>
<reference evidence="2 3" key="1">
    <citation type="journal article" date="2020" name="bioRxiv">
        <title>Metabolic contributions of an alphaproteobacterial endosymbiont in the apicomplexan Cardiosporidium cionae.</title>
        <authorList>
            <person name="Hunter E.S."/>
            <person name="Paight C.J."/>
            <person name="Lane C.E."/>
        </authorList>
    </citation>
    <scope>NUCLEOTIDE SEQUENCE [LARGE SCALE GENOMIC DNA]</scope>
    <source>
        <strain evidence="2">ESH_2018</strain>
    </source>
</reference>
<evidence type="ECO:0000313" key="3">
    <source>
        <dbReference type="Proteomes" id="UP000823046"/>
    </source>
</evidence>
<dbReference type="Proteomes" id="UP000823046">
    <property type="component" value="Unassembled WGS sequence"/>
</dbReference>
<gene>
    <name evidence="2" type="ORF">IE077_001027</name>
</gene>
<evidence type="ECO:0000256" key="1">
    <source>
        <dbReference type="SAM" id="MobiDB-lite"/>
    </source>
</evidence>
<organism evidence="2 3">
    <name type="scientific">Cardiosporidium cionae</name>
    <dbReference type="NCBI Taxonomy" id="476202"/>
    <lineage>
        <taxon>Eukaryota</taxon>
        <taxon>Sar</taxon>
        <taxon>Alveolata</taxon>
        <taxon>Apicomplexa</taxon>
        <taxon>Aconoidasida</taxon>
        <taxon>Nephromycida</taxon>
        <taxon>Cardiosporidium</taxon>
    </lineage>
</organism>
<protein>
    <submittedName>
        <fullName evidence="2">Uncharacterized protein</fullName>
    </submittedName>
</protein>
<evidence type="ECO:0000313" key="2">
    <source>
        <dbReference type="EMBL" id="KAF8819440.1"/>
    </source>
</evidence>